<dbReference type="EMBL" id="VSRR010106446">
    <property type="protein sequence ID" value="MPC96558.1"/>
    <property type="molecule type" value="Genomic_DNA"/>
</dbReference>
<proteinExistence type="predicted"/>
<gene>
    <name evidence="1" type="ORF">E2C01_091822</name>
</gene>
<evidence type="ECO:0000313" key="2">
    <source>
        <dbReference type="Proteomes" id="UP000324222"/>
    </source>
</evidence>
<sequence length="123" mass="13884">MVRPPNASYALLWSRYLLLPFLQGTPPHHAQDLSLLSQPLNPANTTPFLSVLLPLPHNTHVSYKAMPNLPTCPVPLILANDNWQQVHAMLYAHHVTPRLMRLLTGFFILRYTLLGHFCRDGAA</sequence>
<keyword evidence="2" id="KW-1185">Reference proteome</keyword>
<evidence type="ECO:0000313" key="1">
    <source>
        <dbReference type="EMBL" id="MPC96558.1"/>
    </source>
</evidence>
<dbReference type="AlphaFoldDB" id="A0A5B7JTZ7"/>
<protein>
    <submittedName>
        <fullName evidence="1">Uncharacterized protein</fullName>
    </submittedName>
</protein>
<organism evidence="1 2">
    <name type="scientific">Portunus trituberculatus</name>
    <name type="common">Swimming crab</name>
    <name type="synonym">Neptunus trituberculatus</name>
    <dbReference type="NCBI Taxonomy" id="210409"/>
    <lineage>
        <taxon>Eukaryota</taxon>
        <taxon>Metazoa</taxon>
        <taxon>Ecdysozoa</taxon>
        <taxon>Arthropoda</taxon>
        <taxon>Crustacea</taxon>
        <taxon>Multicrustacea</taxon>
        <taxon>Malacostraca</taxon>
        <taxon>Eumalacostraca</taxon>
        <taxon>Eucarida</taxon>
        <taxon>Decapoda</taxon>
        <taxon>Pleocyemata</taxon>
        <taxon>Brachyura</taxon>
        <taxon>Eubrachyura</taxon>
        <taxon>Portunoidea</taxon>
        <taxon>Portunidae</taxon>
        <taxon>Portuninae</taxon>
        <taxon>Portunus</taxon>
    </lineage>
</organism>
<comment type="caution">
    <text evidence="1">The sequence shown here is derived from an EMBL/GenBank/DDBJ whole genome shotgun (WGS) entry which is preliminary data.</text>
</comment>
<accession>A0A5B7JTZ7</accession>
<dbReference type="Proteomes" id="UP000324222">
    <property type="component" value="Unassembled WGS sequence"/>
</dbReference>
<name>A0A5B7JTZ7_PORTR</name>
<reference evidence="1 2" key="1">
    <citation type="submission" date="2019-05" db="EMBL/GenBank/DDBJ databases">
        <title>Another draft genome of Portunus trituberculatus and its Hox gene families provides insights of decapod evolution.</title>
        <authorList>
            <person name="Jeong J.-H."/>
            <person name="Song I."/>
            <person name="Kim S."/>
            <person name="Choi T."/>
            <person name="Kim D."/>
            <person name="Ryu S."/>
            <person name="Kim W."/>
        </authorList>
    </citation>
    <scope>NUCLEOTIDE SEQUENCE [LARGE SCALE GENOMIC DNA]</scope>
    <source>
        <tissue evidence="1">Muscle</tissue>
    </source>
</reference>